<dbReference type="GO" id="GO:0006526">
    <property type="term" value="P:L-arginine biosynthetic process"/>
    <property type="evidence" value="ECO:0007669"/>
    <property type="project" value="UniProtKB-UniRule"/>
</dbReference>
<feature type="binding site" evidence="9">
    <location>
        <position position="155"/>
    </location>
    <ligand>
        <name>substrate</name>
    </ligand>
</feature>
<dbReference type="UniPathway" id="UPA00068">
    <property type="reaction ID" value="UER00106"/>
</dbReference>
<feature type="binding site" evidence="9">
    <location>
        <position position="279"/>
    </location>
    <ligand>
        <name>substrate</name>
    </ligand>
</feature>
<dbReference type="InterPro" id="IPR016117">
    <property type="entry name" value="ArgJ-like_dom_sf"/>
</dbReference>
<evidence type="ECO:0000256" key="4">
    <source>
        <dbReference type="ARBA" id="ARBA00022605"/>
    </source>
</evidence>
<dbReference type="InterPro" id="IPR042195">
    <property type="entry name" value="ArgJ_beta_C"/>
</dbReference>
<comment type="subcellular location">
    <subcellularLocation>
        <location evidence="9">Cytoplasm</location>
    </subcellularLocation>
</comment>
<accession>A0A066ZX65</accession>
<dbReference type="Gene3D" id="3.60.70.12">
    <property type="entry name" value="L-amino peptidase D-ALA esterase/amidase"/>
    <property type="match status" value="1"/>
</dbReference>
<comment type="subunit">
    <text evidence="2 9">Heterotetramer of two alpha and two beta chains.</text>
</comment>
<proteinExistence type="inferred from homology"/>
<evidence type="ECO:0000256" key="3">
    <source>
        <dbReference type="ARBA" id="ARBA00022571"/>
    </source>
</evidence>
<dbReference type="Gene3D" id="3.10.20.340">
    <property type="entry name" value="ArgJ beta chain, C-terminal domain"/>
    <property type="match status" value="1"/>
</dbReference>
<protein>
    <recommendedName>
        <fullName evidence="9">Arginine biosynthesis bifunctional protein ArgJ</fullName>
    </recommendedName>
    <domain>
        <recommendedName>
            <fullName evidence="9">Glutamate N-acetyltransferase</fullName>
            <ecNumber evidence="9">2.3.1.35</ecNumber>
        </recommendedName>
        <alternativeName>
            <fullName evidence="9">Ornithine acetyltransferase</fullName>
            <shortName evidence="9">OATase</shortName>
        </alternativeName>
        <alternativeName>
            <fullName evidence="9">Ornithine transacetylase</fullName>
        </alternativeName>
    </domain>
    <domain>
        <recommendedName>
            <fullName evidence="9">Amino-acid acetyltransferase</fullName>
            <ecNumber evidence="9">2.3.1.1</ecNumber>
        </recommendedName>
        <alternativeName>
            <fullName evidence="9">N-acetylglutamate synthase</fullName>
            <shortName evidence="9">AGSase</shortName>
        </alternativeName>
    </domain>
    <component>
        <recommendedName>
            <fullName evidence="9">Arginine biosynthesis bifunctional protein ArgJ alpha chain</fullName>
        </recommendedName>
    </component>
    <component>
        <recommendedName>
            <fullName evidence="9">Arginine biosynthesis bifunctional protein ArgJ beta chain</fullName>
        </recommendedName>
    </component>
</protein>
<evidence type="ECO:0000256" key="2">
    <source>
        <dbReference type="ARBA" id="ARBA00011475"/>
    </source>
</evidence>
<dbReference type="SUPFAM" id="SSF56266">
    <property type="entry name" value="DmpA/ArgJ-like"/>
    <property type="match status" value="1"/>
</dbReference>
<evidence type="ECO:0000313" key="11">
    <source>
        <dbReference type="Proteomes" id="UP000027341"/>
    </source>
</evidence>
<keyword evidence="7 9" id="KW-0012">Acyltransferase</keyword>
<comment type="pathway">
    <text evidence="9">Amino-acid biosynthesis; L-arginine biosynthesis; L-ornithine and N-acetyl-L-glutamate from L-glutamate and N(2)-acetyl-L-ornithine (cyclic): step 1/1.</text>
</comment>
<dbReference type="PANTHER" id="PTHR23100:SF0">
    <property type="entry name" value="ARGININE BIOSYNTHESIS BIFUNCTIONAL PROTEIN ARGJ, MITOCHONDRIAL"/>
    <property type="match status" value="1"/>
</dbReference>
<dbReference type="HAMAP" id="MF_01106">
    <property type="entry name" value="ArgJ"/>
    <property type="match status" value="1"/>
</dbReference>
<evidence type="ECO:0000313" key="10">
    <source>
        <dbReference type="EMBL" id="KDN96874.1"/>
    </source>
</evidence>
<evidence type="ECO:0000256" key="5">
    <source>
        <dbReference type="ARBA" id="ARBA00022679"/>
    </source>
</evidence>
<dbReference type="FunFam" id="3.60.70.12:FF:000001">
    <property type="entry name" value="Arginine biosynthesis bifunctional protein ArgJ, chloroplastic"/>
    <property type="match status" value="1"/>
</dbReference>
<keyword evidence="4 9" id="KW-0028">Amino-acid biosynthesis</keyword>
<keyword evidence="5 9" id="KW-0808">Transferase</keyword>
<dbReference type="CDD" id="cd02152">
    <property type="entry name" value="OAT"/>
    <property type="match status" value="1"/>
</dbReference>
<dbReference type="Proteomes" id="UP000027341">
    <property type="component" value="Unassembled WGS sequence"/>
</dbReference>
<keyword evidence="3 9" id="KW-0055">Arginine biosynthesis</keyword>
<dbReference type="Pfam" id="PF01960">
    <property type="entry name" value="ArgJ"/>
    <property type="match status" value="1"/>
</dbReference>
<dbReference type="EC" id="2.3.1.35" evidence="9"/>
<dbReference type="GO" id="GO:0004358">
    <property type="term" value="F:L-glutamate N-acetyltransferase activity, acting on acetyl-L-ornithine as donor"/>
    <property type="evidence" value="ECO:0007669"/>
    <property type="project" value="UniProtKB-UniRule"/>
</dbReference>
<evidence type="ECO:0000256" key="9">
    <source>
        <dbReference type="HAMAP-Rule" id="MF_01106"/>
    </source>
</evidence>
<evidence type="ECO:0000256" key="6">
    <source>
        <dbReference type="ARBA" id="ARBA00022813"/>
    </source>
</evidence>
<dbReference type="GO" id="GO:0005737">
    <property type="term" value="C:cytoplasm"/>
    <property type="evidence" value="ECO:0007669"/>
    <property type="project" value="UniProtKB-SubCell"/>
</dbReference>
<comment type="similarity">
    <text evidence="1 9">Belongs to the ArgJ family.</text>
</comment>
<feature type="binding site" evidence="9">
    <location>
        <position position="192"/>
    </location>
    <ligand>
        <name>substrate</name>
    </ligand>
</feature>
<dbReference type="EC" id="2.3.1.1" evidence="9"/>
<keyword evidence="11" id="KW-1185">Reference proteome</keyword>
<keyword evidence="9" id="KW-0511">Multifunctional enzyme</keyword>
<keyword evidence="6 9" id="KW-0068">Autocatalytic cleavage</keyword>
<evidence type="ECO:0000256" key="7">
    <source>
        <dbReference type="ARBA" id="ARBA00023315"/>
    </source>
</evidence>
<dbReference type="EMBL" id="JMIU01000001">
    <property type="protein sequence ID" value="KDN96874.1"/>
    <property type="molecule type" value="Genomic_DNA"/>
</dbReference>
<evidence type="ECO:0000256" key="1">
    <source>
        <dbReference type="ARBA" id="ARBA00006774"/>
    </source>
</evidence>
<feature type="site" description="Cleavage; by autolysis" evidence="9">
    <location>
        <begin position="191"/>
        <end position="192"/>
    </location>
</feature>
<organism evidence="10 11">
    <name type="scientific">Hydrogenovibrio marinus</name>
    <dbReference type="NCBI Taxonomy" id="28885"/>
    <lineage>
        <taxon>Bacteria</taxon>
        <taxon>Pseudomonadati</taxon>
        <taxon>Pseudomonadota</taxon>
        <taxon>Gammaproteobacteria</taxon>
        <taxon>Thiotrichales</taxon>
        <taxon>Piscirickettsiaceae</taxon>
        <taxon>Hydrogenovibrio</taxon>
    </lineage>
</organism>
<comment type="caution">
    <text evidence="10">The sequence shown here is derived from an EMBL/GenBank/DDBJ whole genome shotgun (WGS) entry which is preliminary data.</text>
</comment>
<feature type="chain" id="PRO_5023215718" description="Arginine biosynthesis bifunctional protein ArgJ alpha chain" evidence="9">
    <location>
        <begin position="1"/>
        <end position="191"/>
    </location>
</feature>
<feature type="binding site" evidence="9">
    <location>
        <position position="403"/>
    </location>
    <ligand>
        <name>substrate</name>
    </ligand>
</feature>
<dbReference type="NCBIfam" id="TIGR00120">
    <property type="entry name" value="ArgJ"/>
    <property type="match status" value="1"/>
</dbReference>
<feature type="site" description="Involved in the stabilization of negative charge on the oxyanion by the formation of the oxyanion hole" evidence="9">
    <location>
        <position position="119"/>
    </location>
</feature>
<comment type="catalytic activity">
    <reaction evidence="9">
        <text>L-glutamate + acetyl-CoA = N-acetyl-L-glutamate + CoA + H(+)</text>
        <dbReference type="Rhea" id="RHEA:24292"/>
        <dbReference type="ChEBI" id="CHEBI:15378"/>
        <dbReference type="ChEBI" id="CHEBI:29985"/>
        <dbReference type="ChEBI" id="CHEBI:44337"/>
        <dbReference type="ChEBI" id="CHEBI:57287"/>
        <dbReference type="ChEBI" id="CHEBI:57288"/>
        <dbReference type="EC" id="2.3.1.1"/>
    </reaction>
</comment>
<name>A0A066ZX65_HYDMR</name>
<comment type="function">
    <text evidence="9">Catalyzes two activities which are involved in the cyclic version of arginine biosynthesis: the synthesis of N-acetylglutamate from glutamate and acetyl-CoA as the acetyl donor, and of ornithine by transacetylation between N(2)-acetylornithine and glutamate.</text>
</comment>
<reference evidence="10 11" key="1">
    <citation type="submission" date="2014-04" db="EMBL/GenBank/DDBJ databases">
        <title>Draft genome sequence of Hydrogenovibrio marinus MH-110, a model organism for aerobic H2 metabolism.</title>
        <authorList>
            <person name="Cha H.J."/>
            <person name="Jo B.H."/>
            <person name="Hwang B.H."/>
        </authorList>
    </citation>
    <scope>NUCLEOTIDE SEQUENCE [LARGE SCALE GENOMIC DNA]</scope>
    <source>
        <strain evidence="10 11">MH-110</strain>
    </source>
</reference>
<dbReference type="InterPro" id="IPR002813">
    <property type="entry name" value="Arg_biosynth_ArgJ"/>
</dbReference>
<comment type="catalytic activity">
    <reaction evidence="8 9">
        <text>N(2)-acetyl-L-ornithine + L-glutamate = N-acetyl-L-glutamate + L-ornithine</text>
        <dbReference type="Rhea" id="RHEA:15349"/>
        <dbReference type="ChEBI" id="CHEBI:29985"/>
        <dbReference type="ChEBI" id="CHEBI:44337"/>
        <dbReference type="ChEBI" id="CHEBI:46911"/>
        <dbReference type="ChEBI" id="CHEBI:57805"/>
        <dbReference type="EC" id="2.3.1.35"/>
    </reaction>
</comment>
<sequence>MLLGSAMSANTVIHPVQGVYAGTTCAKIKKSGKEDFVLFQFNDAAVTVATFTLNAFCAAPVTLAKRHLAAKAPKALVINSGNANAGTGKQGMMDAEQTCAWVANELGCSADEVLPFSTGVIGQNLPMDKVQQAIPMAAANLAIDGWDGAMKGIMTTDTVEKMYSVKVTIGGHEVTFTGIAKGSGMIHPNMATMLGFVATDAKITKACLQQAMTDATNLSFNRITVDGDTSTNDACTLTATQQADMPTIEDCNSMAYQEFANALNHCMMTLAQKIVRDGEGATKFVAVEVENARSSEEALKVAHAVALSPLVKTALFASDPNWGRILAAVGRAGVEDFDIDAIQIYLGNVLLVENGGRADSYTEEAGQAVMNETDITIKIILNRGEAGEVVWTTDFSYDYVKINAEYRS</sequence>
<feature type="site" description="Involved in the stabilization of negative charge on the oxyanion by the formation of the oxyanion hole" evidence="9">
    <location>
        <position position="118"/>
    </location>
</feature>
<dbReference type="NCBIfam" id="NF003802">
    <property type="entry name" value="PRK05388.1"/>
    <property type="match status" value="1"/>
</dbReference>
<dbReference type="AlphaFoldDB" id="A0A066ZX65"/>
<keyword evidence="9" id="KW-0963">Cytoplasm</keyword>
<dbReference type="FunFam" id="3.10.20.340:FF:000001">
    <property type="entry name" value="Arginine biosynthesis bifunctional protein ArgJ, chloroplastic"/>
    <property type="match status" value="1"/>
</dbReference>
<dbReference type="GO" id="GO:0006592">
    <property type="term" value="P:ornithine biosynthetic process"/>
    <property type="evidence" value="ECO:0007669"/>
    <property type="project" value="TreeGrafter"/>
</dbReference>
<dbReference type="GO" id="GO:0004042">
    <property type="term" value="F:L-glutamate N-acetyltransferase activity"/>
    <property type="evidence" value="ECO:0007669"/>
    <property type="project" value="UniProtKB-UniRule"/>
</dbReference>
<gene>
    <name evidence="9 10" type="primary">argJ</name>
    <name evidence="10" type="ORF">EI16_11610</name>
</gene>
<evidence type="ECO:0000256" key="8">
    <source>
        <dbReference type="ARBA" id="ARBA00049439"/>
    </source>
</evidence>
<dbReference type="PANTHER" id="PTHR23100">
    <property type="entry name" value="ARGININE BIOSYNTHESIS BIFUNCTIONAL PROTEIN ARGJ"/>
    <property type="match status" value="1"/>
</dbReference>
<comment type="pathway">
    <text evidence="9">Amino-acid biosynthesis; L-arginine biosynthesis; N(2)-acetyl-L-ornithine from L-glutamate: step 1/4.</text>
</comment>
<feature type="active site" description="Nucleophile" evidence="9">
    <location>
        <position position="192"/>
    </location>
</feature>
<feature type="binding site" evidence="9">
    <location>
        <position position="408"/>
    </location>
    <ligand>
        <name>substrate</name>
    </ligand>
</feature>
<feature type="binding site" evidence="9">
    <location>
        <position position="181"/>
    </location>
    <ligand>
        <name>substrate</name>
    </ligand>
</feature>
<feature type="chain" id="PRO_5023215719" description="Arginine biosynthesis bifunctional protein ArgJ beta chain" evidence="9">
    <location>
        <begin position="192"/>
        <end position="408"/>
    </location>
</feature>
<dbReference type="STRING" id="28885.EI16_11610"/>